<evidence type="ECO:0000313" key="4">
    <source>
        <dbReference type="EMBL" id="SDZ34281.1"/>
    </source>
</evidence>
<feature type="transmembrane region" description="Helical" evidence="2">
    <location>
        <begin position="54"/>
        <end position="75"/>
    </location>
</feature>
<accession>A0A1H3S9U6</accession>
<keyword evidence="2" id="KW-0472">Membrane</keyword>
<evidence type="ECO:0000259" key="3">
    <source>
        <dbReference type="PROSITE" id="PS50106"/>
    </source>
</evidence>
<evidence type="ECO:0000313" key="5">
    <source>
        <dbReference type="Proteomes" id="UP000198935"/>
    </source>
</evidence>
<dbReference type="SUPFAM" id="SSF50156">
    <property type="entry name" value="PDZ domain-like"/>
    <property type="match status" value="1"/>
</dbReference>
<feature type="transmembrane region" description="Helical" evidence="2">
    <location>
        <begin position="15"/>
        <end position="33"/>
    </location>
</feature>
<feature type="transmembrane region" description="Helical" evidence="2">
    <location>
        <begin position="81"/>
        <end position="98"/>
    </location>
</feature>
<evidence type="ECO:0000256" key="2">
    <source>
        <dbReference type="SAM" id="Phobius"/>
    </source>
</evidence>
<dbReference type="Gene3D" id="2.30.42.10">
    <property type="match status" value="1"/>
</dbReference>
<feature type="transmembrane region" description="Helical" evidence="2">
    <location>
        <begin position="250"/>
        <end position="267"/>
    </location>
</feature>
<proteinExistence type="predicted"/>
<dbReference type="InterPro" id="IPR036034">
    <property type="entry name" value="PDZ_sf"/>
</dbReference>
<dbReference type="InterPro" id="IPR001478">
    <property type="entry name" value="PDZ"/>
</dbReference>
<name>A0A1H3S9U6_9BACI</name>
<feature type="region of interest" description="Disordered" evidence="1">
    <location>
        <begin position="558"/>
        <end position="579"/>
    </location>
</feature>
<reference evidence="5" key="1">
    <citation type="submission" date="2016-10" db="EMBL/GenBank/DDBJ databases">
        <authorList>
            <person name="Varghese N."/>
            <person name="Submissions S."/>
        </authorList>
    </citation>
    <scope>NUCLEOTIDE SEQUENCE [LARGE SCALE GENOMIC DNA]</scope>
    <source>
        <strain evidence="5">SP</strain>
    </source>
</reference>
<dbReference type="Proteomes" id="UP000198935">
    <property type="component" value="Unassembled WGS sequence"/>
</dbReference>
<feature type="region of interest" description="Disordered" evidence="1">
    <location>
        <begin position="409"/>
        <end position="462"/>
    </location>
</feature>
<evidence type="ECO:0000256" key="1">
    <source>
        <dbReference type="SAM" id="MobiDB-lite"/>
    </source>
</evidence>
<keyword evidence="2" id="KW-1133">Transmembrane helix</keyword>
<feature type="transmembrane region" description="Helical" evidence="2">
    <location>
        <begin position="110"/>
        <end position="129"/>
    </location>
</feature>
<feature type="transmembrane region" description="Helical" evidence="2">
    <location>
        <begin position="185"/>
        <end position="204"/>
    </location>
</feature>
<feature type="domain" description="PDZ" evidence="3">
    <location>
        <begin position="304"/>
        <end position="362"/>
    </location>
</feature>
<sequence length="579" mass="64676">MDVVGIELLKAFGRLWLHPLTYLFLLAALWFGLKRIKRERKDFHTRVYDGIHELTFPLVVGLSAALIFSIFIAVAGIEVPVSMMVLLTALWLVVIPFMKVRWLSMTTVGSLALILAVYLPEGGTTYPWLNDWLLELHNMNHTGFAWLLSVLFIAEAVIILIQGWKNTSPKLISSKRGKIVGTHEVRRMWPFPLLLLLPIGPITFDGWWPLFSGVGNVGYGLMFVPFVLGFQATVHSELPTPVIKKFGKRLLILAALLIAVSGAATYWSVLVPAVAVLGLAGKELLYFLFHSAQKHQASIYTNKEQGLLVLGVLPHSTAEKMEIEVGEMIMKVNGWEIYSQRDLYEALQKNSAFCKLEVMDRNGELRFAQSSIFQGDHHQIGLLFVPDDEDSINLSARGLRSSVVVHKDRNGGHTAVEEEQTSVLHNEKEAGRTETLSDESADSQMQNDTSVDEDGFTGSPENRRIFNVLKKREEEQYKSAEANADEPLYSVDENSGIAAEAIVPADLAEAAGAEQEAESDSDAAVTIEEKVVKETPVQEEVSSGISAFYEDFRKAHKTQKKWRTLTPDNQEQEQKQDKE</sequence>
<dbReference type="AlphaFoldDB" id="A0A1H3S9U6"/>
<feature type="transmembrane region" description="Helical" evidence="2">
    <location>
        <begin position="210"/>
        <end position="230"/>
    </location>
</feature>
<dbReference type="OrthoDB" id="198399at2"/>
<dbReference type="EMBL" id="FNPI01000010">
    <property type="protein sequence ID" value="SDZ34281.1"/>
    <property type="molecule type" value="Genomic_DNA"/>
</dbReference>
<protein>
    <recommendedName>
        <fullName evidence="3">PDZ domain-containing protein</fullName>
    </recommendedName>
</protein>
<keyword evidence="5" id="KW-1185">Reference proteome</keyword>
<keyword evidence="2" id="KW-0812">Transmembrane</keyword>
<organism evidence="4 5">
    <name type="scientific">Evansella caseinilytica</name>
    <dbReference type="NCBI Taxonomy" id="1503961"/>
    <lineage>
        <taxon>Bacteria</taxon>
        <taxon>Bacillati</taxon>
        <taxon>Bacillota</taxon>
        <taxon>Bacilli</taxon>
        <taxon>Bacillales</taxon>
        <taxon>Bacillaceae</taxon>
        <taxon>Evansella</taxon>
    </lineage>
</organism>
<feature type="transmembrane region" description="Helical" evidence="2">
    <location>
        <begin position="144"/>
        <end position="164"/>
    </location>
</feature>
<gene>
    <name evidence="4" type="ORF">SAMN05421736_11073</name>
</gene>
<dbReference type="PROSITE" id="PS50106">
    <property type="entry name" value="PDZ"/>
    <property type="match status" value="1"/>
</dbReference>
<dbReference type="STRING" id="1503961.SAMN05421736_11073"/>